<organism evidence="1 2">
    <name type="scientific">Rhodopseudomonas palustris</name>
    <dbReference type="NCBI Taxonomy" id="1076"/>
    <lineage>
        <taxon>Bacteria</taxon>
        <taxon>Pseudomonadati</taxon>
        <taxon>Pseudomonadota</taxon>
        <taxon>Alphaproteobacteria</taxon>
        <taxon>Hyphomicrobiales</taxon>
        <taxon>Nitrobacteraceae</taxon>
        <taxon>Rhodopseudomonas</taxon>
    </lineage>
</organism>
<dbReference type="RefSeq" id="WP_264074826.1">
    <property type="nucleotide sequence ID" value="NZ_CP076676.1"/>
</dbReference>
<dbReference type="Pfam" id="PF04891">
    <property type="entry name" value="NifQ"/>
    <property type="match status" value="1"/>
</dbReference>
<dbReference type="EMBL" id="CP076676">
    <property type="protein sequence ID" value="UYO39506.1"/>
    <property type="molecule type" value="Genomic_DNA"/>
</dbReference>
<accession>A0AAX3DXD6</accession>
<dbReference type="GO" id="GO:0030151">
    <property type="term" value="F:molybdenum ion binding"/>
    <property type="evidence" value="ECO:0007669"/>
    <property type="project" value="InterPro"/>
</dbReference>
<dbReference type="AlphaFoldDB" id="A0AAX3DXD6"/>
<name>A0AAX3DXD6_RHOPL</name>
<gene>
    <name evidence="1" type="ORF">KQX62_22850</name>
</gene>
<sequence length="236" mass="25780">MLGAAGIQTAGATAAALPLRVTASSFASSPAVVYRALTGCTPAEAQIDDDRAFDRHVLASILSVAVTEPGSITESSGLTADDFAALIVGWFPHVSVLLSVLAVGEHDEDEEAGMVRDLLLKHRSTSGDVGRWLAAMVARRAMQPEHLWEDLGLRSRAELSRLLMRHFEPLARDNTRNMRWKRFFYRKLCEDDGMVMCSTPVCSHCGDFAECFGEESGESRMAIRRREVELRAAGVA</sequence>
<proteinExistence type="predicted"/>
<evidence type="ECO:0000313" key="1">
    <source>
        <dbReference type="EMBL" id="UYO39506.1"/>
    </source>
</evidence>
<reference evidence="1" key="1">
    <citation type="journal article" date="2022" name="Biol. Control">
        <title>In silico genomic analysis of Rhodopseudomonas palustris strains revealed potential biocontrol agents and crop yield enhancers.</title>
        <authorList>
            <person name="Surachat K."/>
            <person name="Kantachote D."/>
            <person name="Deachamag P."/>
            <person name="Wonglapsuwan M."/>
        </authorList>
    </citation>
    <scope>NUCLEOTIDE SEQUENCE</scope>
    <source>
        <strain evidence="1">TLS06</strain>
    </source>
</reference>
<dbReference type="InterPro" id="IPR006975">
    <property type="entry name" value="NifQ"/>
</dbReference>
<evidence type="ECO:0000313" key="2">
    <source>
        <dbReference type="Proteomes" id="UP001163166"/>
    </source>
</evidence>
<dbReference type="Proteomes" id="UP001163166">
    <property type="component" value="Chromosome"/>
</dbReference>
<protein>
    <submittedName>
        <fullName evidence="1">Nitrogen fixation protein NifQ</fullName>
    </submittedName>
</protein>
<dbReference type="GO" id="GO:0009399">
    <property type="term" value="P:nitrogen fixation"/>
    <property type="evidence" value="ECO:0007669"/>
    <property type="project" value="InterPro"/>
</dbReference>